<name>A0A1V4HI52_9BACL</name>
<comment type="subcellular location">
    <subcellularLocation>
        <location evidence="1">Cell envelope</location>
    </subcellularLocation>
</comment>
<evidence type="ECO:0000256" key="1">
    <source>
        <dbReference type="ARBA" id="ARBA00004196"/>
    </source>
</evidence>
<sequence>MRFIRPMVYSAMAIVIGTSTFLLTSKQAISQTDAANQVHPTAYIETNEVSASFKVGGRVTEILVKEGEAVKKGQVLARLQSTEIEAKVQQAKAAVALAQGKIAEAQGATATAEAKKQQGIAGVNVTADTAEQQVAQAQAAVSAAQAKVDGLHNGARPEEKKQAEIQFQAASEVYTIAEQNLNRMNAMLAQGLVAQADVDKVKVSFEEAKTKRDLAQQQLNMANQGPREEEIRGAEALLAQANASLKLAEANRGTVKVRQGDVTAADAAVQQAQGAIKSAQSGELQAKAAQLEAETYLSYTELLAPTDGVVLYQSAQVGELVGSGFPVFSMESTEQRWAKFYMPETSVAGLKVGNKISMTMLSTGEKVEGTITTLAAAPDFAIKKATQTSGETDIRSFGIKIEFTKLPETATTGMTLQWIGKTEG</sequence>
<keyword evidence="5" id="KW-1185">Reference proteome</keyword>
<organism evidence="4 5">
    <name type="scientific">Paenibacillus ferrarius</name>
    <dbReference type="NCBI Taxonomy" id="1469647"/>
    <lineage>
        <taxon>Bacteria</taxon>
        <taxon>Bacillati</taxon>
        <taxon>Bacillota</taxon>
        <taxon>Bacilli</taxon>
        <taxon>Bacillales</taxon>
        <taxon>Paenibacillaceae</taxon>
        <taxon>Paenibacillus</taxon>
    </lineage>
</organism>
<dbReference type="SUPFAM" id="SSF111369">
    <property type="entry name" value="HlyD-like secretion proteins"/>
    <property type="match status" value="2"/>
</dbReference>
<dbReference type="Pfam" id="PF25881">
    <property type="entry name" value="HH_YBHG"/>
    <property type="match status" value="1"/>
</dbReference>
<proteinExistence type="predicted"/>
<dbReference type="Gene3D" id="2.40.30.170">
    <property type="match status" value="1"/>
</dbReference>
<dbReference type="Proteomes" id="UP000190626">
    <property type="component" value="Unassembled WGS sequence"/>
</dbReference>
<dbReference type="AlphaFoldDB" id="A0A1V4HI52"/>
<evidence type="ECO:0000313" key="5">
    <source>
        <dbReference type="Proteomes" id="UP000190626"/>
    </source>
</evidence>
<dbReference type="InterPro" id="IPR050465">
    <property type="entry name" value="UPF0194_transport"/>
</dbReference>
<dbReference type="PRINTS" id="PR01490">
    <property type="entry name" value="RTXTOXIND"/>
</dbReference>
<dbReference type="EMBL" id="MBTG01000015">
    <property type="protein sequence ID" value="OPH56560.1"/>
    <property type="molecule type" value="Genomic_DNA"/>
</dbReference>
<accession>A0A1V4HI52</accession>
<gene>
    <name evidence="4" type="ORF">BC351_26805</name>
</gene>
<comment type="caution">
    <text evidence="4">The sequence shown here is derived from an EMBL/GenBank/DDBJ whole genome shotgun (WGS) entry which is preliminary data.</text>
</comment>
<evidence type="ECO:0000256" key="2">
    <source>
        <dbReference type="ARBA" id="ARBA00023054"/>
    </source>
</evidence>
<protein>
    <submittedName>
        <fullName evidence="4">MFP transporter</fullName>
    </submittedName>
</protein>
<dbReference type="PANTHER" id="PTHR32347:SF29">
    <property type="entry name" value="UPF0194 MEMBRANE PROTEIN YBHG"/>
    <property type="match status" value="1"/>
</dbReference>
<dbReference type="STRING" id="1469647.BC351_26805"/>
<evidence type="ECO:0000313" key="4">
    <source>
        <dbReference type="EMBL" id="OPH56560.1"/>
    </source>
</evidence>
<feature type="domain" description="YbhG-like alpha-helical hairpin" evidence="3">
    <location>
        <begin position="131"/>
        <end position="251"/>
    </location>
</feature>
<reference evidence="5" key="1">
    <citation type="submission" date="2016-07" db="EMBL/GenBank/DDBJ databases">
        <authorList>
            <person name="Florea S."/>
            <person name="Webb J.S."/>
            <person name="Jaromczyk J."/>
            <person name="Schardl C.L."/>
        </authorList>
    </citation>
    <scope>NUCLEOTIDE SEQUENCE [LARGE SCALE GENOMIC DNA]</scope>
    <source>
        <strain evidence="5">CY1</strain>
    </source>
</reference>
<dbReference type="Gene3D" id="2.40.50.100">
    <property type="match status" value="2"/>
</dbReference>
<dbReference type="GO" id="GO:0030313">
    <property type="term" value="C:cell envelope"/>
    <property type="evidence" value="ECO:0007669"/>
    <property type="project" value="UniProtKB-SubCell"/>
</dbReference>
<dbReference type="PANTHER" id="PTHR32347">
    <property type="entry name" value="EFFLUX SYSTEM COMPONENT YKNX-RELATED"/>
    <property type="match status" value="1"/>
</dbReference>
<dbReference type="InterPro" id="IPR059052">
    <property type="entry name" value="HH_YbhG-like"/>
</dbReference>
<dbReference type="RefSeq" id="WP_079414025.1">
    <property type="nucleotide sequence ID" value="NZ_MBTG01000015.1"/>
</dbReference>
<dbReference type="OrthoDB" id="250565at2"/>
<keyword evidence="2" id="KW-0175">Coiled coil</keyword>
<evidence type="ECO:0000259" key="3">
    <source>
        <dbReference type="Pfam" id="PF25881"/>
    </source>
</evidence>